<evidence type="ECO:0000313" key="1">
    <source>
        <dbReference type="EMBL" id="KAG2433332.1"/>
    </source>
</evidence>
<dbReference type="AlphaFoldDB" id="A0A835VXV5"/>
<evidence type="ECO:0000313" key="2">
    <source>
        <dbReference type="Proteomes" id="UP000650467"/>
    </source>
</evidence>
<organism evidence="1 2">
    <name type="scientific">Chlamydomonas incerta</name>
    <dbReference type="NCBI Taxonomy" id="51695"/>
    <lineage>
        <taxon>Eukaryota</taxon>
        <taxon>Viridiplantae</taxon>
        <taxon>Chlorophyta</taxon>
        <taxon>core chlorophytes</taxon>
        <taxon>Chlorophyceae</taxon>
        <taxon>CS clade</taxon>
        <taxon>Chlamydomonadales</taxon>
        <taxon>Chlamydomonadaceae</taxon>
        <taxon>Chlamydomonas</taxon>
    </lineage>
</organism>
<dbReference type="Proteomes" id="UP000650467">
    <property type="component" value="Unassembled WGS sequence"/>
</dbReference>
<sequence>MSLSTLTADEVAKEVVKLLAACEDDAFDENWEKIWEYLGSDYRCVGEGYEEVKQLLNDEHKALLDKVQETGQAEGARWAKILNEQRQEEVKQKGTPTSERCKCGGDVYFMGRYSSGPPTGNGCYEADEYKCAGCLREWTGHVNTTHD</sequence>
<dbReference type="EMBL" id="JAEHOC010000019">
    <property type="protein sequence ID" value="KAG2433332.1"/>
    <property type="molecule type" value="Genomic_DNA"/>
</dbReference>
<name>A0A835VXV5_CHLIN</name>
<protein>
    <submittedName>
        <fullName evidence="1">Uncharacterized protein</fullName>
    </submittedName>
</protein>
<proteinExistence type="predicted"/>
<accession>A0A835VXV5</accession>
<gene>
    <name evidence="1" type="ORF">HXX76_008397</name>
</gene>
<comment type="caution">
    <text evidence="1">The sequence shown here is derived from an EMBL/GenBank/DDBJ whole genome shotgun (WGS) entry which is preliminary data.</text>
</comment>
<reference evidence="1" key="1">
    <citation type="journal article" date="2020" name="bioRxiv">
        <title>Comparative genomics of Chlamydomonas.</title>
        <authorList>
            <person name="Craig R.J."/>
            <person name="Hasan A.R."/>
            <person name="Ness R.W."/>
            <person name="Keightley P.D."/>
        </authorList>
    </citation>
    <scope>NUCLEOTIDE SEQUENCE</scope>
    <source>
        <strain evidence="1">SAG 7.73</strain>
    </source>
</reference>
<keyword evidence="2" id="KW-1185">Reference proteome</keyword>
<dbReference type="OrthoDB" id="10279460at2759"/>